<keyword evidence="4" id="KW-0539">Nucleus</keyword>
<organism evidence="6 7">
    <name type="scientific">Blattamonas nauphoetae</name>
    <dbReference type="NCBI Taxonomy" id="2049346"/>
    <lineage>
        <taxon>Eukaryota</taxon>
        <taxon>Metamonada</taxon>
        <taxon>Preaxostyla</taxon>
        <taxon>Oxymonadida</taxon>
        <taxon>Blattamonas</taxon>
    </lineage>
</organism>
<keyword evidence="7" id="KW-1185">Reference proteome</keyword>
<dbReference type="PANTHER" id="PTHR13243">
    <property type="entry name" value="HSPC111 PROTEIN-RELATED"/>
    <property type="match status" value="1"/>
</dbReference>
<evidence type="ECO:0000256" key="3">
    <source>
        <dbReference type="ARBA" id="ARBA00015522"/>
    </source>
</evidence>
<evidence type="ECO:0000313" key="6">
    <source>
        <dbReference type="EMBL" id="KAK2962164.1"/>
    </source>
</evidence>
<dbReference type="EMBL" id="JARBJD010000012">
    <property type="protein sequence ID" value="KAK2962164.1"/>
    <property type="molecule type" value="Genomic_DNA"/>
</dbReference>
<feature type="region of interest" description="Disordered" evidence="5">
    <location>
        <begin position="48"/>
        <end position="68"/>
    </location>
</feature>
<evidence type="ECO:0000313" key="7">
    <source>
        <dbReference type="Proteomes" id="UP001281761"/>
    </source>
</evidence>
<evidence type="ECO:0000256" key="5">
    <source>
        <dbReference type="SAM" id="MobiDB-lite"/>
    </source>
</evidence>
<dbReference type="InterPro" id="IPR019002">
    <property type="entry name" value="Ribosome_biogenesis_Nop16"/>
</dbReference>
<evidence type="ECO:0000256" key="2">
    <source>
        <dbReference type="ARBA" id="ARBA00008479"/>
    </source>
</evidence>
<proteinExistence type="inferred from homology"/>
<comment type="similarity">
    <text evidence="2">Belongs to the NOP16 family.</text>
</comment>
<comment type="caution">
    <text evidence="6">The sequence shown here is derived from an EMBL/GenBank/DDBJ whole genome shotgun (WGS) entry which is preliminary data.</text>
</comment>
<reference evidence="6 7" key="1">
    <citation type="journal article" date="2022" name="bioRxiv">
        <title>Genomics of Preaxostyla Flagellates Illuminates Evolutionary Transitions and the Path Towards Mitochondrial Loss.</title>
        <authorList>
            <person name="Novak L.V.F."/>
            <person name="Treitli S.C."/>
            <person name="Pyrih J."/>
            <person name="Halakuc P."/>
            <person name="Pipaliya S.V."/>
            <person name="Vacek V."/>
            <person name="Brzon O."/>
            <person name="Soukal P."/>
            <person name="Eme L."/>
            <person name="Dacks J.B."/>
            <person name="Karnkowska A."/>
            <person name="Elias M."/>
            <person name="Hampl V."/>
        </authorList>
    </citation>
    <scope>NUCLEOTIDE SEQUENCE [LARGE SCALE GENOMIC DNA]</scope>
    <source>
        <strain evidence="6">NAU3</strain>
        <tissue evidence="6">Gut</tissue>
    </source>
</reference>
<name>A0ABQ9YF02_9EUKA</name>
<comment type="subcellular location">
    <subcellularLocation>
        <location evidence="1">Nucleus</location>
        <location evidence="1">Nucleolus</location>
    </subcellularLocation>
</comment>
<protein>
    <recommendedName>
        <fullName evidence="3">Nucleolar protein 16</fullName>
    </recommendedName>
</protein>
<accession>A0ABQ9YF02</accession>
<evidence type="ECO:0000256" key="1">
    <source>
        <dbReference type="ARBA" id="ARBA00004604"/>
    </source>
</evidence>
<dbReference type="Proteomes" id="UP001281761">
    <property type="component" value="Unassembled WGS sequence"/>
</dbReference>
<evidence type="ECO:0000256" key="4">
    <source>
        <dbReference type="ARBA" id="ARBA00023242"/>
    </source>
</evidence>
<dbReference type="Pfam" id="PF09420">
    <property type="entry name" value="Nop16"/>
    <property type="match status" value="1"/>
</dbReference>
<sequence>MLGRLKGMMESGNTLGSMNEAVKDYFEDLTRDFMSPLEEYFFGVKGQDTRGEKTRGGGESGKGERAEGIRGTFRRWRDERKKNESPKATSFPRLLAEAPAHFLCPSEVTRRGALRILTILQYSSIRGVEEAELTLSHFPAVLDNSAQIHPSLNTLQMPIPTALHPSVLLNPLFPLTQSLLPLTWVMFPSACRVWNATTTQTHIVAEFGGMLIHLHFDQLRILRGSIPIPSSRSHDYEIAENPLTETEILQLPKGKRKQYREKVQKIAGDMDPSIIRISNPSDLIDESTYLPTANLISTDITHRLVPVDPSEISKQKKPNTLNVETKTMCRKLIAKYGTDYKRMARDINLNKMQLTSAQLRKKCEQYNKEIGEE</sequence>
<gene>
    <name evidence="6" type="ORF">BLNAU_2824</name>
</gene>
<dbReference type="PANTHER" id="PTHR13243:SF1">
    <property type="entry name" value="NUCLEOLAR PROTEIN 16"/>
    <property type="match status" value="1"/>
</dbReference>